<accession>A0A7I9XS19</accession>
<feature type="DNA-binding region" description="H-T-H motif" evidence="4">
    <location>
        <begin position="40"/>
        <end position="59"/>
    </location>
</feature>
<evidence type="ECO:0000256" key="4">
    <source>
        <dbReference type="PROSITE-ProRule" id="PRU00335"/>
    </source>
</evidence>
<dbReference type="Proteomes" id="UP000465361">
    <property type="component" value="Unassembled WGS sequence"/>
</dbReference>
<dbReference type="PRINTS" id="PR00455">
    <property type="entry name" value="HTHTETR"/>
</dbReference>
<dbReference type="AlphaFoldDB" id="A0A7I9XS19"/>
<evidence type="ECO:0000256" key="2">
    <source>
        <dbReference type="ARBA" id="ARBA00023125"/>
    </source>
</evidence>
<sequence>MSSSSSGGQSRVGARDLETRRALIRATAEIMIDEGYAAATSRRVAARAGVRPGLVHYYFPSMDDLFVAVLRAGAETTLQRQRQALAGDQPLHALWRLNSTQGAQLMLEFMALANHRKAIRREIAAYAQRYGDMEAAALAEAMRAHGVDMTEFPPVVMSMILTSLARIMLLEQSLGIDRGHAAVHAFIGRYLDRFEVCSSLDTAVDTADGTVSTPAPSAPPDAHNRHQQCDIA</sequence>
<keyword evidence="1" id="KW-0805">Transcription regulation</keyword>
<evidence type="ECO:0000256" key="5">
    <source>
        <dbReference type="SAM" id="MobiDB-lite"/>
    </source>
</evidence>
<dbReference type="Pfam" id="PF00440">
    <property type="entry name" value="TetR_N"/>
    <property type="match status" value="1"/>
</dbReference>
<dbReference type="RefSeq" id="WP_163753308.1">
    <property type="nucleotide sequence ID" value="NZ_BLKW01000002.1"/>
</dbReference>
<keyword evidence="2 4" id="KW-0238">DNA-binding</keyword>
<feature type="compositionally biased region" description="Basic and acidic residues" evidence="5">
    <location>
        <begin position="222"/>
        <end position="232"/>
    </location>
</feature>
<dbReference type="SUPFAM" id="SSF46689">
    <property type="entry name" value="Homeodomain-like"/>
    <property type="match status" value="1"/>
</dbReference>
<dbReference type="GO" id="GO:0000976">
    <property type="term" value="F:transcription cis-regulatory region binding"/>
    <property type="evidence" value="ECO:0007669"/>
    <property type="project" value="TreeGrafter"/>
</dbReference>
<keyword evidence="3" id="KW-0804">Transcription</keyword>
<proteinExistence type="predicted"/>
<keyword evidence="8" id="KW-1185">Reference proteome</keyword>
<dbReference type="PROSITE" id="PS50977">
    <property type="entry name" value="HTH_TETR_2"/>
    <property type="match status" value="1"/>
</dbReference>
<comment type="caution">
    <text evidence="7">The sequence shown here is derived from an EMBL/GenBank/DDBJ whole genome shotgun (WGS) entry which is preliminary data.</text>
</comment>
<dbReference type="PANTHER" id="PTHR30055">
    <property type="entry name" value="HTH-TYPE TRANSCRIPTIONAL REGULATOR RUTR"/>
    <property type="match status" value="1"/>
</dbReference>
<reference evidence="7 8" key="1">
    <citation type="journal article" date="2019" name="Emerg. Microbes Infect.">
        <title>Comprehensive subspecies identification of 175 nontuberculous mycobacteria species based on 7547 genomic profiles.</title>
        <authorList>
            <person name="Matsumoto Y."/>
            <person name="Kinjo T."/>
            <person name="Motooka D."/>
            <person name="Nabeya D."/>
            <person name="Jung N."/>
            <person name="Uechi K."/>
            <person name="Horii T."/>
            <person name="Iida T."/>
            <person name="Fujita J."/>
            <person name="Nakamura S."/>
        </authorList>
    </citation>
    <scope>NUCLEOTIDE SEQUENCE [LARGE SCALE GENOMIC DNA]</scope>
    <source>
        <strain evidence="7 8">JCM 17322</strain>
    </source>
</reference>
<evidence type="ECO:0000259" key="6">
    <source>
        <dbReference type="PROSITE" id="PS50977"/>
    </source>
</evidence>
<feature type="domain" description="HTH tetR-type" evidence="6">
    <location>
        <begin position="17"/>
        <end position="77"/>
    </location>
</feature>
<dbReference type="InterPro" id="IPR009057">
    <property type="entry name" value="Homeodomain-like_sf"/>
</dbReference>
<dbReference type="InterPro" id="IPR001647">
    <property type="entry name" value="HTH_TetR"/>
</dbReference>
<evidence type="ECO:0000256" key="1">
    <source>
        <dbReference type="ARBA" id="ARBA00023015"/>
    </source>
</evidence>
<evidence type="ECO:0000313" key="8">
    <source>
        <dbReference type="Proteomes" id="UP000465361"/>
    </source>
</evidence>
<protein>
    <submittedName>
        <fullName evidence="7">TetR family transcriptional regulator</fullName>
    </submittedName>
</protein>
<dbReference type="InterPro" id="IPR050109">
    <property type="entry name" value="HTH-type_TetR-like_transc_reg"/>
</dbReference>
<evidence type="ECO:0000313" key="7">
    <source>
        <dbReference type="EMBL" id="GFG72781.1"/>
    </source>
</evidence>
<organism evidence="7 8">
    <name type="scientific">Mycobacterium botniense</name>
    <dbReference type="NCBI Taxonomy" id="84962"/>
    <lineage>
        <taxon>Bacteria</taxon>
        <taxon>Bacillati</taxon>
        <taxon>Actinomycetota</taxon>
        <taxon>Actinomycetes</taxon>
        <taxon>Mycobacteriales</taxon>
        <taxon>Mycobacteriaceae</taxon>
        <taxon>Mycobacterium</taxon>
    </lineage>
</organism>
<dbReference type="EMBL" id="BLKW01000002">
    <property type="protein sequence ID" value="GFG72781.1"/>
    <property type="molecule type" value="Genomic_DNA"/>
</dbReference>
<gene>
    <name evidence="7" type="ORF">MBOT_01460</name>
</gene>
<evidence type="ECO:0000256" key="3">
    <source>
        <dbReference type="ARBA" id="ARBA00023163"/>
    </source>
</evidence>
<name>A0A7I9XS19_9MYCO</name>
<feature type="region of interest" description="Disordered" evidence="5">
    <location>
        <begin position="207"/>
        <end position="232"/>
    </location>
</feature>
<dbReference type="GO" id="GO:0003700">
    <property type="term" value="F:DNA-binding transcription factor activity"/>
    <property type="evidence" value="ECO:0007669"/>
    <property type="project" value="TreeGrafter"/>
</dbReference>
<dbReference type="PANTHER" id="PTHR30055:SF234">
    <property type="entry name" value="HTH-TYPE TRANSCRIPTIONAL REGULATOR BETI"/>
    <property type="match status" value="1"/>
</dbReference>
<dbReference type="Gene3D" id="1.10.357.10">
    <property type="entry name" value="Tetracycline Repressor, domain 2"/>
    <property type="match status" value="1"/>
</dbReference>